<comment type="caution">
    <text evidence="2">The sequence shown here is derived from an EMBL/GenBank/DDBJ whole genome shotgun (WGS) entry which is preliminary data.</text>
</comment>
<dbReference type="Proteomes" id="UP000198287">
    <property type="component" value="Unassembled WGS sequence"/>
</dbReference>
<keyword evidence="1" id="KW-1133">Transmembrane helix</keyword>
<protein>
    <submittedName>
        <fullName evidence="2">Uncharacterized protein</fullName>
    </submittedName>
</protein>
<organism evidence="2 3">
    <name type="scientific">Folsomia candida</name>
    <name type="common">Springtail</name>
    <dbReference type="NCBI Taxonomy" id="158441"/>
    <lineage>
        <taxon>Eukaryota</taxon>
        <taxon>Metazoa</taxon>
        <taxon>Ecdysozoa</taxon>
        <taxon>Arthropoda</taxon>
        <taxon>Hexapoda</taxon>
        <taxon>Collembola</taxon>
        <taxon>Entomobryomorpha</taxon>
        <taxon>Isotomoidea</taxon>
        <taxon>Isotomidae</taxon>
        <taxon>Proisotominae</taxon>
        <taxon>Folsomia</taxon>
    </lineage>
</organism>
<keyword evidence="1" id="KW-0812">Transmembrane</keyword>
<dbReference type="EMBL" id="LNIX01000010">
    <property type="protein sequence ID" value="OXA49154.1"/>
    <property type="molecule type" value="Genomic_DNA"/>
</dbReference>
<reference evidence="2 3" key="1">
    <citation type="submission" date="2015-12" db="EMBL/GenBank/DDBJ databases">
        <title>The genome of Folsomia candida.</title>
        <authorList>
            <person name="Faddeeva A."/>
            <person name="Derks M.F."/>
            <person name="Anvar Y."/>
            <person name="Smit S."/>
            <person name="Van Straalen N."/>
            <person name="Roelofs D."/>
        </authorList>
    </citation>
    <scope>NUCLEOTIDE SEQUENCE [LARGE SCALE GENOMIC DNA]</scope>
    <source>
        <strain evidence="2 3">VU population</strain>
        <tissue evidence="2">Whole body</tissue>
    </source>
</reference>
<keyword evidence="3" id="KW-1185">Reference proteome</keyword>
<name>A0A226DWG5_FOLCA</name>
<sequence>MALSTSNGKNNLAKNEIWKNYFNPEIVRILCTIQIGLMIVTSGIVLLPLSKGAKSKRRILTVELRKADNLIQIKILDILLMTTASALKRPWYIVETFGLAFTILPAVSVAPTFITVVKKSFMTLHITMLTQAVAFGLSLALGIIASIKAVHLKDYVLPHYQRMACFDSNGTLINHSDTYFYYESEKLDCGDVSN</sequence>
<feature type="transmembrane region" description="Helical" evidence="1">
    <location>
        <begin position="99"/>
        <end position="117"/>
    </location>
</feature>
<keyword evidence="1" id="KW-0472">Membrane</keyword>
<evidence type="ECO:0000313" key="2">
    <source>
        <dbReference type="EMBL" id="OXA49154.1"/>
    </source>
</evidence>
<accession>A0A226DWG5</accession>
<feature type="transmembrane region" description="Helical" evidence="1">
    <location>
        <begin position="26"/>
        <end position="49"/>
    </location>
</feature>
<evidence type="ECO:0000256" key="1">
    <source>
        <dbReference type="SAM" id="Phobius"/>
    </source>
</evidence>
<proteinExistence type="predicted"/>
<dbReference type="AlphaFoldDB" id="A0A226DWG5"/>
<evidence type="ECO:0000313" key="3">
    <source>
        <dbReference type="Proteomes" id="UP000198287"/>
    </source>
</evidence>
<feature type="transmembrane region" description="Helical" evidence="1">
    <location>
        <begin position="129"/>
        <end position="150"/>
    </location>
</feature>
<gene>
    <name evidence="2" type="ORF">Fcan01_15595</name>
</gene>